<reference evidence="3 4" key="1">
    <citation type="submission" date="2017-05" db="EMBL/GenBank/DDBJ databases">
        <title>Draft genome sequence of Elsinoe australis.</title>
        <authorList>
            <person name="Cheng Q."/>
        </authorList>
    </citation>
    <scope>NUCLEOTIDE SEQUENCE [LARGE SCALE GENOMIC DNA]</scope>
    <source>
        <strain evidence="3 4">NL1</strain>
    </source>
</reference>
<feature type="region of interest" description="Disordered" evidence="2">
    <location>
        <begin position="107"/>
        <end position="149"/>
    </location>
</feature>
<keyword evidence="1" id="KW-0175">Coiled coil</keyword>
<sequence>MNDFTTTQLHTPAHEALQHKLFTSEISAHHVDENSSAFILAFRPPTKSFGEKSNTSLGPLSLGSGCGFLPQNNNNTNHQVLWADYQLQQHPKADNGFNENVQGRGMIPNSGNHPHPVGHPSAHHATYPPPDSYGANFSRNSSQDSINSSQRVSFNNVFAKEPDTEAGASELSRETIHELEVQLERQLHEPDRKQGQQVQKPEMTTKLVSLEKHNASLMQENAHVTAKIAYLQREMEEMQARHEAELRDLSNQHVFDIASLGQEGCVMEEELRMEIRELKRENERLRAENVRYAGNAYVVQGSVQGGSEGDTEMGG</sequence>
<proteinExistence type="predicted"/>
<protein>
    <submittedName>
        <fullName evidence="3">Uncharacterized protein</fullName>
    </submittedName>
</protein>
<comment type="caution">
    <text evidence="3">The sequence shown here is derived from an EMBL/GenBank/DDBJ whole genome shotgun (WGS) entry which is preliminary data.</text>
</comment>
<evidence type="ECO:0000256" key="2">
    <source>
        <dbReference type="SAM" id="MobiDB-lite"/>
    </source>
</evidence>
<evidence type="ECO:0000256" key="1">
    <source>
        <dbReference type="SAM" id="Coils"/>
    </source>
</evidence>
<evidence type="ECO:0000313" key="4">
    <source>
        <dbReference type="Proteomes" id="UP000243723"/>
    </source>
</evidence>
<organism evidence="3 4">
    <name type="scientific">Elsinoe australis</name>
    <dbReference type="NCBI Taxonomy" id="40998"/>
    <lineage>
        <taxon>Eukaryota</taxon>
        <taxon>Fungi</taxon>
        <taxon>Dikarya</taxon>
        <taxon>Ascomycota</taxon>
        <taxon>Pezizomycotina</taxon>
        <taxon>Dothideomycetes</taxon>
        <taxon>Dothideomycetidae</taxon>
        <taxon>Myriangiales</taxon>
        <taxon>Elsinoaceae</taxon>
        <taxon>Elsinoe</taxon>
    </lineage>
</organism>
<dbReference type="AlphaFoldDB" id="A0A2P7Z7N5"/>
<gene>
    <name evidence="3" type="ORF">B9Z65_196</name>
</gene>
<evidence type="ECO:0000313" key="3">
    <source>
        <dbReference type="EMBL" id="PSK44216.1"/>
    </source>
</evidence>
<keyword evidence="4" id="KW-1185">Reference proteome</keyword>
<dbReference type="Proteomes" id="UP000243723">
    <property type="component" value="Unassembled WGS sequence"/>
</dbReference>
<accession>A0A2P7Z7N5</accession>
<dbReference type="EMBL" id="NHZQ01000289">
    <property type="protein sequence ID" value="PSK44216.1"/>
    <property type="molecule type" value="Genomic_DNA"/>
</dbReference>
<name>A0A2P7Z7N5_9PEZI</name>
<feature type="coiled-coil region" evidence="1">
    <location>
        <begin position="221"/>
        <end position="295"/>
    </location>
</feature>
<feature type="compositionally biased region" description="Low complexity" evidence="2">
    <location>
        <begin position="138"/>
        <end position="149"/>
    </location>
</feature>